<dbReference type="InterPro" id="IPR051599">
    <property type="entry name" value="Cell_Envelope_Assoc"/>
</dbReference>
<evidence type="ECO:0000313" key="4">
    <source>
        <dbReference type="Proteomes" id="UP000830116"/>
    </source>
</evidence>
<keyword evidence="4" id="KW-1185">Reference proteome</keyword>
<evidence type="ECO:0000313" key="3">
    <source>
        <dbReference type="EMBL" id="UOF01162.1"/>
    </source>
</evidence>
<dbReference type="PANTHER" id="PTHR30336">
    <property type="entry name" value="INNER MEMBRANE PROTEIN, PROBABLE PERMEASE"/>
    <property type="match status" value="1"/>
</dbReference>
<protein>
    <submittedName>
        <fullName evidence="3">YdcF family protein</fullName>
    </submittedName>
</protein>
<feature type="transmembrane region" description="Helical" evidence="1">
    <location>
        <begin position="42"/>
        <end position="60"/>
    </location>
</feature>
<dbReference type="Proteomes" id="UP000830116">
    <property type="component" value="Chromosome"/>
</dbReference>
<sequence>MYFKNNKGKGMLLVLMTLLALYIVAAEVYVSAISSDKVPASVGYILVLGAAGDSQVLMVIDRIEMAVLAKSKYPKAPLLLSGNEKRGEISTYKSMLNQKGITDYIEEPQSTTTWNNLRFSQKMIPAQASVLIVTSSFHRRRSLAMARSLGIDAYSFSEELEEKERSWFYIFREHAAIYKYFPTMLWARLKN</sequence>
<feature type="domain" description="DUF218" evidence="2">
    <location>
        <begin position="44"/>
        <end position="173"/>
    </location>
</feature>
<organism evidence="3 4">
    <name type="scientific">Bdellovibrio reynosensis</name>
    <dbReference type="NCBI Taxonomy" id="2835041"/>
    <lineage>
        <taxon>Bacteria</taxon>
        <taxon>Pseudomonadati</taxon>
        <taxon>Bdellovibrionota</taxon>
        <taxon>Bdellovibrionia</taxon>
        <taxon>Bdellovibrionales</taxon>
        <taxon>Pseudobdellovibrionaceae</taxon>
        <taxon>Bdellovibrio</taxon>
    </lineage>
</organism>
<dbReference type="EMBL" id="CP093442">
    <property type="protein sequence ID" value="UOF01162.1"/>
    <property type="molecule type" value="Genomic_DNA"/>
</dbReference>
<dbReference type="PANTHER" id="PTHR30336:SF4">
    <property type="entry name" value="ENVELOPE BIOGENESIS FACTOR ELYC"/>
    <property type="match status" value="1"/>
</dbReference>
<evidence type="ECO:0000256" key="1">
    <source>
        <dbReference type="SAM" id="Phobius"/>
    </source>
</evidence>
<dbReference type="InterPro" id="IPR014729">
    <property type="entry name" value="Rossmann-like_a/b/a_fold"/>
</dbReference>
<dbReference type="InterPro" id="IPR003848">
    <property type="entry name" value="DUF218"/>
</dbReference>
<proteinExistence type="predicted"/>
<reference evidence="3" key="1">
    <citation type="submission" date="2022-03" db="EMBL/GenBank/DDBJ databases">
        <title>Genome Identification and Characterization of new species Bdellovibrio reynosense LBG001 sp. nov. from a Mexico soil sample.</title>
        <authorList>
            <person name="Camilli A."/>
            <person name="Ajao Y."/>
            <person name="Guo X."/>
        </authorList>
    </citation>
    <scope>NUCLEOTIDE SEQUENCE</scope>
    <source>
        <strain evidence="3">LBG001</strain>
    </source>
</reference>
<accession>A0ABY4C847</accession>
<keyword evidence="1" id="KW-1133">Transmembrane helix</keyword>
<dbReference type="Gene3D" id="3.40.50.620">
    <property type="entry name" value="HUPs"/>
    <property type="match status" value="1"/>
</dbReference>
<gene>
    <name evidence="3" type="ORF">MNR06_15795</name>
</gene>
<evidence type="ECO:0000259" key="2">
    <source>
        <dbReference type="Pfam" id="PF02698"/>
    </source>
</evidence>
<dbReference type="Pfam" id="PF02698">
    <property type="entry name" value="DUF218"/>
    <property type="match status" value="1"/>
</dbReference>
<dbReference type="CDD" id="cd06259">
    <property type="entry name" value="YdcF-like"/>
    <property type="match status" value="1"/>
</dbReference>
<dbReference type="RefSeq" id="WP_243537508.1">
    <property type="nucleotide sequence ID" value="NZ_CP093442.1"/>
</dbReference>
<keyword evidence="1" id="KW-0812">Transmembrane</keyword>
<keyword evidence="1" id="KW-0472">Membrane</keyword>
<name>A0ABY4C847_9BACT</name>